<keyword evidence="2" id="KW-0489">Methyltransferase</keyword>
<dbReference type="STRING" id="585506.HMPREF0877_1588"/>
<dbReference type="AlphaFoldDB" id="C5RC92"/>
<evidence type="ECO:0000313" key="3">
    <source>
        <dbReference type="Proteomes" id="UP000004528"/>
    </source>
</evidence>
<dbReference type="CDD" id="cd02440">
    <property type="entry name" value="AdoMet_MTases"/>
    <property type="match status" value="1"/>
</dbReference>
<proteinExistence type="predicted"/>
<dbReference type="SUPFAM" id="SSF53335">
    <property type="entry name" value="S-adenosyl-L-methionine-dependent methyltransferases"/>
    <property type="match status" value="1"/>
</dbReference>
<dbReference type="GO" id="GO:0008170">
    <property type="term" value="F:N-methyltransferase activity"/>
    <property type="evidence" value="ECO:0007669"/>
    <property type="project" value="UniProtKB-ARBA"/>
</dbReference>
<sequence>MVNDKEKNMKVELLPDERIDMLYNDDVHIIQSKSVFSFSLDAVLLANFAEPRKNGRGLTVDLGAGNGAVSLFMAHKVSGQIVGVEIQERLADMAQRSVMMNDLTDKIRIMNADMRDIFNDIRPGSADMVVSNPPYFSIDNEHTVMHENKHYAIARHELMADLDLVTYTAKKLLKNKAHFFMVHRPDRLFEILESLQKNHLSPKQIQFVYPKVGEPANIVLIDAIKDGKLTGAKILPPIVTHNLDDTYTDAVWSIYEGRQQHG</sequence>
<dbReference type="InterPro" id="IPR007848">
    <property type="entry name" value="Small_mtfrase_dom"/>
</dbReference>
<dbReference type="GO" id="GO:0032259">
    <property type="term" value="P:methylation"/>
    <property type="evidence" value="ECO:0007669"/>
    <property type="project" value="UniProtKB-KW"/>
</dbReference>
<dbReference type="InterPro" id="IPR029063">
    <property type="entry name" value="SAM-dependent_MTases_sf"/>
</dbReference>
<feature type="domain" description="Methyltransferase small" evidence="1">
    <location>
        <begin position="42"/>
        <end position="143"/>
    </location>
</feature>
<dbReference type="Proteomes" id="UP000004528">
    <property type="component" value="Unassembled WGS sequence"/>
</dbReference>
<keyword evidence="3" id="KW-1185">Reference proteome</keyword>
<evidence type="ECO:0000313" key="2">
    <source>
        <dbReference type="EMBL" id="EER74048.1"/>
    </source>
</evidence>
<dbReference type="InterPro" id="IPR002052">
    <property type="entry name" value="DNA_methylase_N6_adenine_CS"/>
</dbReference>
<dbReference type="PANTHER" id="PTHR47739:SF1">
    <property type="entry name" value="TRNA1(VAL) (ADENINE(37)-N6)-METHYLTRANSFERASE"/>
    <property type="match status" value="1"/>
</dbReference>
<protein>
    <submittedName>
        <fullName evidence="2">Methyltransferase small domain protein</fullName>
    </submittedName>
</protein>
<gene>
    <name evidence="2" type="ORF">HMPREF0877_1588</name>
</gene>
<keyword evidence="2" id="KW-0808">Transferase</keyword>
<dbReference type="HOGENOM" id="CLU_061983_3_0_9"/>
<dbReference type="PROSITE" id="PS00092">
    <property type="entry name" value="N6_MTASE"/>
    <property type="match status" value="1"/>
</dbReference>
<comment type="caution">
    <text evidence="2">The sequence shown here is derived from an EMBL/GenBank/DDBJ whole genome shotgun (WGS) entry which is preliminary data.</text>
</comment>
<dbReference type="eggNOG" id="COG4123">
    <property type="taxonomic scope" value="Bacteria"/>
</dbReference>
<dbReference type="EMBL" id="ACKU01000032">
    <property type="protein sequence ID" value="EER74048.1"/>
    <property type="molecule type" value="Genomic_DNA"/>
</dbReference>
<dbReference type="Gene3D" id="3.40.50.150">
    <property type="entry name" value="Vaccinia Virus protein VP39"/>
    <property type="match status" value="1"/>
</dbReference>
<reference evidence="2 3" key="1">
    <citation type="submission" date="2009-04" db="EMBL/GenBank/DDBJ databases">
        <authorList>
            <person name="Qin X."/>
            <person name="Bachman B."/>
            <person name="Battles P."/>
            <person name="Bell A."/>
            <person name="Bess C."/>
            <person name="Bickham C."/>
            <person name="Chaboub L."/>
            <person name="Chen D."/>
            <person name="Coyle M."/>
            <person name="Deiros D.R."/>
            <person name="Dinh H."/>
            <person name="Forbes L."/>
            <person name="Fowler G."/>
            <person name="Francisco L."/>
            <person name="Fu Q."/>
            <person name="Gubbala S."/>
            <person name="Hale W."/>
            <person name="Han Y."/>
            <person name="Hemphill L."/>
            <person name="Highlander S.K."/>
            <person name="Hirani K."/>
            <person name="Hogues M."/>
            <person name="Jackson L."/>
            <person name="Jakkamsetti A."/>
            <person name="Javaid M."/>
            <person name="Jiang H."/>
            <person name="Korchina V."/>
            <person name="Kovar C."/>
            <person name="Lara F."/>
            <person name="Lee S."/>
            <person name="Mata R."/>
            <person name="Mathew T."/>
            <person name="Moen C."/>
            <person name="Morales K."/>
            <person name="Munidasa M."/>
            <person name="Nazareth L."/>
            <person name="Ngo R."/>
            <person name="Nguyen L."/>
            <person name="Okwuonu G."/>
            <person name="Ongeri F."/>
            <person name="Patil S."/>
            <person name="Petrosino J."/>
            <person name="Pham C."/>
            <person name="Pham P."/>
            <person name="Pu L.-L."/>
            <person name="Puazo M."/>
            <person name="Raj R."/>
            <person name="Reid J."/>
            <person name="Rouhana J."/>
            <person name="Saada N."/>
            <person name="Shang Y."/>
            <person name="Simmons D."/>
            <person name="Thornton R."/>
            <person name="Warren J."/>
            <person name="Weissenberger G."/>
            <person name="Zhang J."/>
            <person name="Zhang L."/>
            <person name="Zhou C."/>
            <person name="Zhu D."/>
            <person name="Muzny D."/>
            <person name="Worley K."/>
            <person name="Gibbs R."/>
        </authorList>
    </citation>
    <scope>NUCLEOTIDE SEQUENCE [LARGE SCALE GENOMIC DNA]</scope>
    <source>
        <strain evidence="2 3">ATCC 33313</strain>
    </source>
</reference>
<evidence type="ECO:0000259" key="1">
    <source>
        <dbReference type="Pfam" id="PF05175"/>
    </source>
</evidence>
<dbReference type="GO" id="GO:0003676">
    <property type="term" value="F:nucleic acid binding"/>
    <property type="evidence" value="ECO:0007669"/>
    <property type="project" value="InterPro"/>
</dbReference>
<accession>C5RC92</accession>
<name>C5RC92_WEIPA</name>
<dbReference type="PANTHER" id="PTHR47739">
    <property type="entry name" value="TRNA1(VAL) (ADENINE(37)-N6)-METHYLTRANSFERASE"/>
    <property type="match status" value="1"/>
</dbReference>
<organism evidence="2 3">
    <name type="scientific">Weissella paramesenteroides ATCC 33313</name>
    <dbReference type="NCBI Taxonomy" id="585506"/>
    <lineage>
        <taxon>Bacteria</taxon>
        <taxon>Bacillati</taxon>
        <taxon>Bacillota</taxon>
        <taxon>Bacilli</taxon>
        <taxon>Lactobacillales</taxon>
        <taxon>Lactobacillaceae</taxon>
        <taxon>Weissella</taxon>
    </lineage>
</organism>
<dbReference type="Pfam" id="PF05175">
    <property type="entry name" value="MTS"/>
    <property type="match status" value="1"/>
</dbReference>
<dbReference type="GO" id="GO:0008757">
    <property type="term" value="F:S-adenosylmethionine-dependent methyltransferase activity"/>
    <property type="evidence" value="ECO:0007669"/>
    <property type="project" value="UniProtKB-ARBA"/>
</dbReference>
<dbReference type="InterPro" id="IPR050210">
    <property type="entry name" value="tRNA_Adenine-N(6)_MTase"/>
</dbReference>